<gene>
    <name evidence="1" type="ORF">GCM10011579_059810</name>
</gene>
<accession>A0A918D718</accession>
<dbReference type="EMBL" id="BMMM01000012">
    <property type="protein sequence ID" value="GGN77507.1"/>
    <property type="molecule type" value="Genomic_DNA"/>
</dbReference>
<name>A0A918D718_9ACTN</name>
<sequence length="189" mass="20696">MPDLLWDDVRNFFDPDLMGALPDVSVEGTSVEDWQVVFELVRSSGWAWEYLEGGVAWPLPPAAEVLTRADAETVDLRVWPVPGVLVIFRPMSAEEIDFDVDLHELQGQAGVDVLCGFLAAVGRRLGKPVAMTAEGDYGNRVLGFDPAADRVVLMTDRGPADRCGWTRLVEGASAELANRTSTRRLALGR</sequence>
<organism evidence="1 2">
    <name type="scientific">Streptomyces albiflavescens</name>
    <dbReference type="NCBI Taxonomy" id="1623582"/>
    <lineage>
        <taxon>Bacteria</taxon>
        <taxon>Bacillati</taxon>
        <taxon>Actinomycetota</taxon>
        <taxon>Actinomycetes</taxon>
        <taxon>Kitasatosporales</taxon>
        <taxon>Streptomycetaceae</taxon>
        <taxon>Streptomyces</taxon>
    </lineage>
</organism>
<evidence type="ECO:0000313" key="2">
    <source>
        <dbReference type="Proteomes" id="UP000600365"/>
    </source>
</evidence>
<keyword evidence="2" id="KW-1185">Reference proteome</keyword>
<reference evidence="1 2" key="1">
    <citation type="journal article" date="2014" name="Int. J. Syst. Evol. Microbiol.">
        <title>Complete genome sequence of Corynebacterium casei LMG S-19264T (=DSM 44701T), isolated from a smear-ripened cheese.</title>
        <authorList>
            <consortium name="US DOE Joint Genome Institute (JGI-PGF)"/>
            <person name="Walter F."/>
            <person name="Albersmeier A."/>
            <person name="Kalinowski J."/>
            <person name="Ruckert C."/>
        </authorList>
    </citation>
    <scope>NUCLEOTIDE SEQUENCE [LARGE SCALE GENOMIC DNA]</scope>
    <source>
        <strain evidence="1 2">CGMCC 4.7111</strain>
    </source>
</reference>
<dbReference type="RefSeq" id="WP_229703447.1">
    <property type="nucleotide sequence ID" value="NZ_BMMM01000012.1"/>
</dbReference>
<protein>
    <submittedName>
        <fullName evidence="1">Uncharacterized protein</fullName>
    </submittedName>
</protein>
<dbReference type="AlphaFoldDB" id="A0A918D718"/>
<comment type="caution">
    <text evidence="1">The sequence shown here is derived from an EMBL/GenBank/DDBJ whole genome shotgun (WGS) entry which is preliminary data.</text>
</comment>
<dbReference type="Proteomes" id="UP000600365">
    <property type="component" value="Unassembled WGS sequence"/>
</dbReference>
<proteinExistence type="predicted"/>
<evidence type="ECO:0000313" key="1">
    <source>
        <dbReference type="EMBL" id="GGN77507.1"/>
    </source>
</evidence>